<dbReference type="Gene3D" id="3.30.1460.60">
    <property type="match status" value="1"/>
</dbReference>
<dbReference type="AlphaFoldDB" id="A0A0R1PE06"/>
<proteinExistence type="predicted"/>
<evidence type="ECO:0000313" key="4">
    <source>
        <dbReference type="EMBL" id="KRL27898.1"/>
    </source>
</evidence>
<evidence type="ECO:0000313" key="5">
    <source>
        <dbReference type="Proteomes" id="UP000051445"/>
    </source>
</evidence>
<evidence type="ECO:0000256" key="2">
    <source>
        <dbReference type="SAM" id="SignalP"/>
    </source>
</evidence>
<dbReference type="RefSeq" id="WP_057750068.1">
    <property type="nucleotide sequence ID" value="NZ_AZER01000014.1"/>
</dbReference>
<feature type="signal peptide" evidence="2">
    <location>
        <begin position="1"/>
        <end position="19"/>
    </location>
</feature>
<dbReference type="PROSITE" id="PS51257">
    <property type="entry name" value="PROKAR_LIPOPROTEIN"/>
    <property type="match status" value="1"/>
</dbReference>
<evidence type="ECO:0000259" key="3">
    <source>
        <dbReference type="Pfam" id="PF22125"/>
    </source>
</evidence>
<keyword evidence="5" id="KW-1185">Reference proteome</keyword>
<dbReference type="PATRIC" id="fig|1423746.3.peg.648"/>
<accession>A0A0R1PE06</accession>
<feature type="chain" id="PRO_5039026214" description="Lreu-0056-like domain-containing protein" evidence="2">
    <location>
        <begin position="20"/>
        <end position="198"/>
    </location>
</feature>
<dbReference type="InterPro" id="IPR054365">
    <property type="entry name" value="Lreu_0056-like"/>
</dbReference>
<feature type="region of interest" description="Disordered" evidence="1">
    <location>
        <begin position="25"/>
        <end position="59"/>
    </location>
</feature>
<feature type="domain" description="Lreu-0056-like" evidence="3">
    <location>
        <begin position="63"/>
        <end position="177"/>
    </location>
</feature>
<dbReference type="STRING" id="1423746.FD27_GL000640"/>
<organism evidence="4 5">
    <name type="scientific">Limosilactobacillus frumenti DSM 13145</name>
    <dbReference type="NCBI Taxonomy" id="1423746"/>
    <lineage>
        <taxon>Bacteria</taxon>
        <taxon>Bacillati</taxon>
        <taxon>Bacillota</taxon>
        <taxon>Bacilli</taxon>
        <taxon>Lactobacillales</taxon>
        <taxon>Lactobacillaceae</taxon>
        <taxon>Limosilactobacillus</taxon>
    </lineage>
</organism>
<gene>
    <name evidence="4" type="ORF">FD27_GL000640</name>
</gene>
<dbReference type="Proteomes" id="UP000051445">
    <property type="component" value="Unassembled WGS sequence"/>
</dbReference>
<protein>
    <recommendedName>
        <fullName evidence="3">Lreu-0056-like domain-containing protein</fullName>
    </recommendedName>
</protein>
<dbReference type="OrthoDB" id="2327568at2"/>
<dbReference type="EMBL" id="AZER01000014">
    <property type="protein sequence ID" value="KRL27898.1"/>
    <property type="molecule type" value="Genomic_DNA"/>
</dbReference>
<dbReference type="CDD" id="cd15778">
    <property type="entry name" value="Lreu_0056_like"/>
    <property type="match status" value="1"/>
</dbReference>
<keyword evidence="2" id="KW-0732">Signal</keyword>
<comment type="caution">
    <text evidence="4">The sequence shown here is derived from an EMBL/GenBank/DDBJ whole genome shotgun (WGS) entry which is preliminary data.</text>
</comment>
<dbReference type="Pfam" id="PF22125">
    <property type="entry name" value="Lreu_0056_like"/>
    <property type="match status" value="1"/>
</dbReference>
<name>A0A0R1PE06_9LACO</name>
<sequence>MKKSIVSGMAALLIAGVLAGCGNKSASTNSSSSQNNSSQSSQVASSQSASAMSSSSTPVQHVDDKTVGVMVALLAQPDWFKNGIDDMYYGVHGQDGDDDDSGDLNGYSYITANGDPTSFIHYKVNGNMVIYKQWIPGDSVADGHMETKTVSLARLEKDYYVSQSQKDEVNGYANQLKSEAAYNSSIKNSDNNDDDDDD</sequence>
<reference evidence="4 5" key="1">
    <citation type="journal article" date="2015" name="Genome Announc.">
        <title>Expanding the biotechnology potential of lactobacilli through comparative genomics of 213 strains and associated genera.</title>
        <authorList>
            <person name="Sun Z."/>
            <person name="Harris H.M."/>
            <person name="McCann A."/>
            <person name="Guo C."/>
            <person name="Argimon S."/>
            <person name="Zhang W."/>
            <person name="Yang X."/>
            <person name="Jeffery I.B."/>
            <person name="Cooney J.C."/>
            <person name="Kagawa T.F."/>
            <person name="Liu W."/>
            <person name="Song Y."/>
            <person name="Salvetti E."/>
            <person name="Wrobel A."/>
            <person name="Rasinkangas P."/>
            <person name="Parkhill J."/>
            <person name="Rea M.C."/>
            <person name="O'Sullivan O."/>
            <person name="Ritari J."/>
            <person name="Douillard F.P."/>
            <person name="Paul Ross R."/>
            <person name="Yang R."/>
            <person name="Briner A.E."/>
            <person name="Felis G.E."/>
            <person name="de Vos W.M."/>
            <person name="Barrangou R."/>
            <person name="Klaenhammer T.R."/>
            <person name="Caufield P.W."/>
            <person name="Cui Y."/>
            <person name="Zhang H."/>
            <person name="O'Toole P.W."/>
        </authorList>
    </citation>
    <scope>NUCLEOTIDE SEQUENCE [LARGE SCALE GENOMIC DNA]</scope>
    <source>
        <strain evidence="4 5">DSM 13145</strain>
    </source>
</reference>
<feature type="compositionally biased region" description="Low complexity" evidence="1">
    <location>
        <begin position="25"/>
        <end position="56"/>
    </location>
</feature>
<evidence type="ECO:0000256" key="1">
    <source>
        <dbReference type="SAM" id="MobiDB-lite"/>
    </source>
</evidence>